<dbReference type="InterPro" id="IPR044146">
    <property type="entry name" value="S1_Tex"/>
</dbReference>
<dbReference type="SMART" id="SM00732">
    <property type="entry name" value="YqgFc"/>
    <property type="match status" value="1"/>
</dbReference>
<dbReference type="Gene3D" id="1.10.3500.10">
    <property type="entry name" value="Tex N-terminal region-like"/>
    <property type="match status" value="1"/>
</dbReference>
<protein>
    <submittedName>
        <fullName evidence="3">S1 RNA binding domain 1</fullName>
    </submittedName>
</protein>
<dbReference type="SUPFAM" id="SSF53098">
    <property type="entry name" value="Ribonuclease H-like"/>
    <property type="match status" value="1"/>
</dbReference>
<reference evidence="3" key="1">
    <citation type="submission" date="2025-08" db="UniProtKB">
        <authorList>
            <consortium name="Ensembl"/>
        </authorList>
    </citation>
    <scope>IDENTIFICATION</scope>
</reference>
<dbReference type="FunFam" id="2.40.50.140:FF:000146">
    <property type="entry name" value="S1 RNA-binding domain-containing protein 1"/>
    <property type="match status" value="1"/>
</dbReference>
<reference evidence="3" key="2">
    <citation type="submission" date="2025-09" db="UniProtKB">
        <authorList>
            <consortium name="Ensembl"/>
        </authorList>
    </citation>
    <scope>IDENTIFICATION</scope>
</reference>
<dbReference type="GO" id="GO:0006139">
    <property type="term" value="P:nucleobase-containing compound metabolic process"/>
    <property type="evidence" value="ECO:0007669"/>
    <property type="project" value="InterPro"/>
</dbReference>
<evidence type="ECO:0000313" key="4">
    <source>
        <dbReference type="Proteomes" id="UP000694389"/>
    </source>
</evidence>
<evidence type="ECO:0000313" key="3">
    <source>
        <dbReference type="Ensembl" id="ENSDLAP00005010321.2"/>
    </source>
</evidence>
<dbReference type="GO" id="GO:0006412">
    <property type="term" value="P:translation"/>
    <property type="evidence" value="ECO:0007669"/>
    <property type="project" value="TreeGrafter"/>
</dbReference>
<dbReference type="InterPro" id="IPR032639">
    <property type="entry name" value="Tex_YqgF"/>
</dbReference>
<dbReference type="GeneTree" id="ENSGT00510000047850"/>
<dbReference type="SUPFAM" id="SSF50249">
    <property type="entry name" value="Nucleic acid-binding proteins"/>
    <property type="match status" value="1"/>
</dbReference>
<sequence length="836" mass="93360">MKEERVSFIVSEAHQADGWAGEGSSLAGFRAKKEEVEEEDFTFDEPCPKKQKTSGACLGQPSALPSSQAQDLRNELDMNWDLIELLSILTCVERWVCVNIISLLREENTVPFMVRYRKEMINHMDADAVRDVQLVYEELRSLAKKTQSVIQTLRKDGVLTAELEQNLRSCRSADELDHVYSPYKKGSKLTKARRAKALGLEVAASTLLDTPHTLDLRAWVKPGLSSVEEVATGVEHILADMIAKDPETLTYVKTLCENSFVTIQSSVSKSQNKNKDIDKFHLYFDFTCNIQRIQSHQTLAINRGESLKILTVKVNIPDRVKSDFTRWCINNRWRPRTLAREELCAIIRNAVEDSYKRLILPFLTRSYRTKLTSAAEKESIAMFVRNLRQRLLVCPVRGCVIMGVDPGFRHGCKVAILSPTSQILHTDVVYLHSSGQQREADKLCNLMIKYSCTRVVIGNGTACRETESFFTDLISRRYCHPLDVSYCITNEAGASIYSVSPEAVKEMPDLDPNLRSAVSIGRRVQDPMAELVKIDPKHIGIGTYQHDVSAGSLKAALDGVVQECVSFVGVDINICSETLMRHVAGLNAGRAKNIAEWRELNGPFINREQLKLVKGMGPKTYQQCAGFIRINPALKMIFQKLNGKLGKGSKPAAKKGKGKTGVNIPTSFNPLDQTCIHPESYHVAQRYSKHQYTNTKPHTLSKVRTSSIEELAKTVDTTPETLKLIIDGLTQPPGFDIRQNFGQADFKRGIVSMSDLRVGAVLTGRVDNTALFGAFVDIGVGRSGLIHKSNITLDKLPVSQRRRSLALGPGERVEVRVLNVDPQRGRIGLDLIRVLQ</sequence>
<evidence type="ECO:0000256" key="1">
    <source>
        <dbReference type="SAM" id="MobiDB-lite"/>
    </source>
</evidence>
<dbReference type="Pfam" id="PF16921">
    <property type="entry name" value="Tex_YqgF"/>
    <property type="match status" value="1"/>
</dbReference>
<dbReference type="InterPro" id="IPR003029">
    <property type="entry name" value="S1_domain"/>
</dbReference>
<dbReference type="InterPro" id="IPR041692">
    <property type="entry name" value="HHH_9"/>
</dbReference>
<dbReference type="Pfam" id="PF12836">
    <property type="entry name" value="HHH_3"/>
    <property type="match status" value="1"/>
</dbReference>
<dbReference type="CDD" id="cd05685">
    <property type="entry name" value="S1_Tex"/>
    <property type="match status" value="1"/>
</dbReference>
<dbReference type="GO" id="GO:0003735">
    <property type="term" value="F:structural constituent of ribosome"/>
    <property type="evidence" value="ECO:0007669"/>
    <property type="project" value="TreeGrafter"/>
</dbReference>
<dbReference type="Gene3D" id="3.30.420.140">
    <property type="entry name" value="YqgF/RNase H-like domain"/>
    <property type="match status" value="1"/>
</dbReference>
<name>A0A8C4E2X4_DICLA</name>
<dbReference type="Gene3D" id="2.40.50.140">
    <property type="entry name" value="Nucleic acid-binding proteins"/>
    <property type="match status" value="1"/>
</dbReference>
<dbReference type="Proteomes" id="UP000694389">
    <property type="component" value="Unassembled WGS sequence"/>
</dbReference>
<keyword evidence="4" id="KW-1185">Reference proteome</keyword>
<dbReference type="SUPFAM" id="SSF47781">
    <property type="entry name" value="RuvA domain 2-like"/>
    <property type="match status" value="2"/>
</dbReference>
<dbReference type="InterPro" id="IPR012337">
    <property type="entry name" value="RNaseH-like_sf"/>
</dbReference>
<dbReference type="InterPro" id="IPR006641">
    <property type="entry name" value="YqgF/RNaseH-like_dom"/>
</dbReference>
<dbReference type="InterPro" id="IPR055179">
    <property type="entry name" value="Tex-like_central_region"/>
</dbReference>
<organism evidence="3 4">
    <name type="scientific">Dicentrarchus labrax</name>
    <name type="common">European seabass</name>
    <name type="synonym">Morone labrax</name>
    <dbReference type="NCBI Taxonomy" id="13489"/>
    <lineage>
        <taxon>Eukaryota</taxon>
        <taxon>Metazoa</taxon>
        <taxon>Chordata</taxon>
        <taxon>Craniata</taxon>
        <taxon>Vertebrata</taxon>
        <taxon>Euteleostomi</taxon>
        <taxon>Actinopterygii</taxon>
        <taxon>Neopterygii</taxon>
        <taxon>Teleostei</taxon>
        <taxon>Neoteleostei</taxon>
        <taxon>Acanthomorphata</taxon>
        <taxon>Eupercaria</taxon>
        <taxon>Moronidae</taxon>
        <taxon>Dicentrarchus</taxon>
    </lineage>
</organism>
<dbReference type="SUPFAM" id="SSF158832">
    <property type="entry name" value="Tex N-terminal region-like"/>
    <property type="match status" value="1"/>
</dbReference>
<dbReference type="Pfam" id="PF00575">
    <property type="entry name" value="S1"/>
    <property type="match status" value="1"/>
</dbReference>
<dbReference type="AlphaFoldDB" id="A0A8C4E2X4"/>
<dbReference type="InterPro" id="IPR023323">
    <property type="entry name" value="Tex-like_dom_sf"/>
</dbReference>
<feature type="region of interest" description="Disordered" evidence="1">
    <location>
        <begin position="40"/>
        <end position="62"/>
    </location>
</feature>
<dbReference type="Pfam" id="PF09371">
    <property type="entry name" value="Tex_N"/>
    <property type="match status" value="1"/>
</dbReference>
<dbReference type="FunFam" id="1.10.10.650:FF:000001">
    <property type="entry name" value="S1 RNA-binding domain 1"/>
    <property type="match status" value="1"/>
</dbReference>
<dbReference type="Gene3D" id="1.10.150.310">
    <property type="entry name" value="Tex RuvX-like domain-like"/>
    <property type="match status" value="1"/>
</dbReference>
<dbReference type="InterPro" id="IPR037027">
    <property type="entry name" value="YqgF/RNaseH-like_dom_sf"/>
</dbReference>
<dbReference type="PANTHER" id="PTHR10724">
    <property type="entry name" value="30S RIBOSOMAL PROTEIN S1"/>
    <property type="match status" value="1"/>
</dbReference>
<proteinExistence type="predicted"/>
<dbReference type="FunFam" id="3.30.420.140:FF:000001">
    <property type="entry name" value="RNA-binding transcriptional accessory protein"/>
    <property type="match status" value="1"/>
</dbReference>
<dbReference type="PANTHER" id="PTHR10724:SF10">
    <property type="entry name" value="S1 RNA-BINDING DOMAIN-CONTAINING PROTEIN 1"/>
    <property type="match status" value="1"/>
</dbReference>
<dbReference type="InterPro" id="IPR023319">
    <property type="entry name" value="Tex-like_HTH_dom_sf"/>
</dbReference>
<dbReference type="GO" id="GO:0003729">
    <property type="term" value="F:mRNA binding"/>
    <property type="evidence" value="ECO:0007669"/>
    <property type="project" value="TreeGrafter"/>
</dbReference>
<accession>A0A8C4E2X4</accession>
<evidence type="ECO:0000259" key="2">
    <source>
        <dbReference type="PROSITE" id="PS50126"/>
    </source>
</evidence>
<dbReference type="InterPro" id="IPR018974">
    <property type="entry name" value="Tex-like_N"/>
</dbReference>
<dbReference type="InterPro" id="IPR050437">
    <property type="entry name" value="Ribos_protein_bS1-like"/>
</dbReference>
<dbReference type="Gene3D" id="1.10.10.650">
    <property type="entry name" value="RuvA domain 2-like"/>
    <property type="match status" value="1"/>
</dbReference>
<dbReference type="PROSITE" id="PS50126">
    <property type="entry name" value="S1"/>
    <property type="match status" value="1"/>
</dbReference>
<feature type="domain" description="S1 motif" evidence="2">
    <location>
        <begin position="759"/>
        <end position="832"/>
    </location>
</feature>
<dbReference type="Pfam" id="PF22706">
    <property type="entry name" value="Tex_central_region"/>
    <property type="match status" value="1"/>
</dbReference>
<dbReference type="SMART" id="SM00316">
    <property type="entry name" value="S1"/>
    <property type="match status" value="1"/>
</dbReference>
<dbReference type="InterPro" id="IPR010994">
    <property type="entry name" value="RuvA_2-like"/>
</dbReference>
<dbReference type="Ensembl" id="ENSDLAT00005011309.2">
    <property type="protein sequence ID" value="ENSDLAP00005010321.2"/>
    <property type="gene ID" value="ENSDLAG00005004122.2"/>
</dbReference>
<dbReference type="InterPro" id="IPR012340">
    <property type="entry name" value="NA-bd_OB-fold"/>
</dbReference>
<dbReference type="Pfam" id="PF17674">
    <property type="entry name" value="HHH_9"/>
    <property type="match status" value="1"/>
</dbReference>